<proteinExistence type="predicted"/>
<feature type="compositionally biased region" description="Polar residues" evidence="1">
    <location>
        <begin position="103"/>
        <end position="117"/>
    </location>
</feature>
<name>A0A3P7IZ14_STRVU</name>
<dbReference type="Proteomes" id="UP000270094">
    <property type="component" value="Unassembled WGS sequence"/>
</dbReference>
<evidence type="ECO:0000256" key="1">
    <source>
        <dbReference type="SAM" id="MobiDB-lite"/>
    </source>
</evidence>
<dbReference type="OrthoDB" id="193931at2759"/>
<sequence length="220" mass="25776">MYAHDIMTKAIDDMTTDHRLQLDLTFFFQNAAVLREELRSVYDPSQDYRTGGYGASDARNYYSSNASPSYSKKLDENQSWASEPRRFEVYKTRAEREVERNTHTPSGASSYRPASNYSDRPLNNYAVRKVKEPEQVCRVTYLNLEPSKARGKYLPYLCNFYYPEDSYKMDQYRSDPYRRFEHYSYKRTPYDFEKGSTPGTDSYTSSATSHALDNPLVMNR</sequence>
<dbReference type="EMBL" id="UYYB01101117">
    <property type="protein sequence ID" value="VDM78141.1"/>
    <property type="molecule type" value="Genomic_DNA"/>
</dbReference>
<dbReference type="AlphaFoldDB" id="A0A3P7IZ14"/>
<evidence type="ECO:0000313" key="2">
    <source>
        <dbReference type="EMBL" id="VDM78141.1"/>
    </source>
</evidence>
<feature type="compositionally biased region" description="Polar residues" evidence="1">
    <location>
        <begin position="197"/>
        <end position="211"/>
    </location>
</feature>
<organism evidence="2 3">
    <name type="scientific">Strongylus vulgaris</name>
    <name type="common">Blood worm</name>
    <dbReference type="NCBI Taxonomy" id="40348"/>
    <lineage>
        <taxon>Eukaryota</taxon>
        <taxon>Metazoa</taxon>
        <taxon>Ecdysozoa</taxon>
        <taxon>Nematoda</taxon>
        <taxon>Chromadorea</taxon>
        <taxon>Rhabditida</taxon>
        <taxon>Rhabditina</taxon>
        <taxon>Rhabditomorpha</taxon>
        <taxon>Strongyloidea</taxon>
        <taxon>Strongylidae</taxon>
        <taxon>Strongylus</taxon>
    </lineage>
</organism>
<keyword evidence="3" id="KW-1185">Reference proteome</keyword>
<feature type="region of interest" description="Disordered" evidence="1">
    <location>
        <begin position="191"/>
        <end position="220"/>
    </location>
</feature>
<gene>
    <name evidence="2" type="ORF">SVUK_LOCUS13139</name>
</gene>
<protein>
    <submittedName>
        <fullName evidence="2">Uncharacterized protein</fullName>
    </submittedName>
</protein>
<accession>A0A3P7IZ14</accession>
<evidence type="ECO:0000313" key="3">
    <source>
        <dbReference type="Proteomes" id="UP000270094"/>
    </source>
</evidence>
<reference evidence="2 3" key="1">
    <citation type="submission" date="2018-11" db="EMBL/GenBank/DDBJ databases">
        <authorList>
            <consortium name="Pathogen Informatics"/>
        </authorList>
    </citation>
    <scope>NUCLEOTIDE SEQUENCE [LARGE SCALE GENOMIC DNA]</scope>
</reference>
<feature type="region of interest" description="Disordered" evidence="1">
    <location>
        <begin position="95"/>
        <end position="117"/>
    </location>
</feature>